<name>U5NB77_9BURK</name>
<dbReference type="KEGG" id="cbx:Cenrod_1329"/>
<proteinExistence type="predicted"/>
<evidence type="ECO:0000313" key="1">
    <source>
        <dbReference type="EMBL" id="AGX87419.1"/>
    </source>
</evidence>
<dbReference type="HOGENOM" id="CLU_199889_0_0_4"/>
<gene>
    <name evidence="1" type="ORF">Cenrod_1329</name>
</gene>
<dbReference type="EMBL" id="CP004885">
    <property type="protein sequence ID" value="AGX87419.1"/>
    <property type="molecule type" value="Genomic_DNA"/>
</dbReference>
<dbReference type="RefSeq" id="WP_022772650.1">
    <property type="nucleotide sequence ID" value="NC_022576.1"/>
</dbReference>
<dbReference type="STRING" id="946483.Cenrod_1329"/>
<dbReference type="eggNOG" id="ENOG5033BYY">
    <property type="taxonomic scope" value="Bacteria"/>
</dbReference>
<keyword evidence="2" id="KW-1185">Reference proteome</keyword>
<dbReference type="Proteomes" id="UP000017184">
    <property type="component" value="Chromosome"/>
</dbReference>
<organism evidence="1 2">
    <name type="scientific">Candidatus Symbiobacter mobilis CR</name>
    <dbReference type="NCBI Taxonomy" id="946483"/>
    <lineage>
        <taxon>Bacteria</taxon>
        <taxon>Pseudomonadati</taxon>
        <taxon>Pseudomonadota</taxon>
        <taxon>Betaproteobacteria</taxon>
        <taxon>Burkholderiales</taxon>
        <taxon>Comamonadaceae</taxon>
    </lineage>
</organism>
<protein>
    <submittedName>
        <fullName evidence="1">Uncharacterized protein</fullName>
    </submittedName>
</protein>
<dbReference type="AlphaFoldDB" id="U5NB77"/>
<sequence>MNNPQPIELALTADLRLSQAALIRAAQRAREVAMQTGTAIVVLRHGVLTYVQPTISPQPPAVVDESEAP</sequence>
<reference evidence="1 2" key="1">
    <citation type="journal article" date="2013" name="Genome Biol.">
        <title>Genomic analysis reveals key aspects of prokaryotic symbiosis in the phototrophic consortium "Chlorochromatium aggregatum".</title>
        <authorList>
            <person name="Liu Z."/>
            <person name="Muller J."/>
            <person name="Li T."/>
            <person name="Alvey R.M."/>
            <person name="Vogl K."/>
            <person name="Frigaard N.U."/>
            <person name="Rockwell N.C."/>
            <person name="Boyd E.S."/>
            <person name="Tomsho L.P."/>
            <person name="Schuster S.C."/>
            <person name="Henke P."/>
            <person name="Rohde M."/>
            <person name="Overmann J."/>
            <person name="Bryant D.A."/>
        </authorList>
    </citation>
    <scope>NUCLEOTIDE SEQUENCE [LARGE SCALE GENOMIC DNA]</scope>
    <source>
        <strain evidence="1">CR</strain>
    </source>
</reference>
<evidence type="ECO:0000313" key="2">
    <source>
        <dbReference type="Proteomes" id="UP000017184"/>
    </source>
</evidence>
<accession>U5NB77</accession>